<dbReference type="Proteomes" id="UP000230750">
    <property type="component" value="Unassembled WGS sequence"/>
</dbReference>
<accession>A0A2G8LH12</accession>
<feature type="compositionally biased region" description="Acidic residues" evidence="1">
    <location>
        <begin position="123"/>
        <end position="143"/>
    </location>
</feature>
<keyword evidence="3" id="KW-1185">Reference proteome</keyword>
<protein>
    <submittedName>
        <fullName evidence="2">Uncharacterized protein</fullName>
    </submittedName>
</protein>
<gene>
    <name evidence="2" type="ORF">BSL78_03525</name>
</gene>
<name>A0A2G8LH12_STIJA</name>
<dbReference type="EMBL" id="MRZV01000080">
    <property type="protein sequence ID" value="PIK59539.1"/>
    <property type="molecule type" value="Genomic_DNA"/>
</dbReference>
<evidence type="ECO:0000313" key="3">
    <source>
        <dbReference type="Proteomes" id="UP000230750"/>
    </source>
</evidence>
<proteinExistence type="predicted"/>
<sequence>MEDMLREDAAEAAEIIEADIADDATDGSSYSSEQEANYAVYDGSYDIDAPRTQWMTNTVPAWKSHHIKNEDGECSSFASFFLMLLKQLRTDTYDVDGEEEIDKSLLEAVILRLAEGEMKQKLEEEEEEEEAEAEESEMDEYEDVSSSYGNILEGDRDTG</sequence>
<dbReference type="AlphaFoldDB" id="A0A2G8LH12"/>
<comment type="caution">
    <text evidence="2">The sequence shown here is derived from an EMBL/GenBank/DDBJ whole genome shotgun (WGS) entry which is preliminary data.</text>
</comment>
<feature type="region of interest" description="Disordered" evidence="1">
    <location>
        <begin position="119"/>
        <end position="159"/>
    </location>
</feature>
<organism evidence="2 3">
    <name type="scientific">Stichopus japonicus</name>
    <name type="common">Sea cucumber</name>
    <dbReference type="NCBI Taxonomy" id="307972"/>
    <lineage>
        <taxon>Eukaryota</taxon>
        <taxon>Metazoa</taxon>
        <taxon>Echinodermata</taxon>
        <taxon>Eleutherozoa</taxon>
        <taxon>Echinozoa</taxon>
        <taxon>Holothuroidea</taxon>
        <taxon>Aspidochirotacea</taxon>
        <taxon>Aspidochirotida</taxon>
        <taxon>Stichopodidae</taxon>
        <taxon>Apostichopus</taxon>
    </lineage>
</organism>
<reference evidence="2 3" key="1">
    <citation type="journal article" date="2017" name="PLoS Biol.">
        <title>The sea cucumber genome provides insights into morphological evolution and visceral regeneration.</title>
        <authorList>
            <person name="Zhang X."/>
            <person name="Sun L."/>
            <person name="Yuan J."/>
            <person name="Sun Y."/>
            <person name="Gao Y."/>
            <person name="Zhang L."/>
            <person name="Li S."/>
            <person name="Dai H."/>
            <person name="Hamel J.F."/>
            <person name="Liu C."/>
            <person name="Yu Y."/>
            <person name="Liu S."/>
            <person name="Lin W."/>
            <person name="Guo K."/>
            <person name="Jin S."/>
            <person name="Xu P."/>
            <person name="Storey K.B."/>
            <person name="Huan P."/>
            <person name="Zhang T."/>
            <person name="Zhou Y."/>
            <person name="Zhang J."/>
            <person name="Lin C."/>
            <person name="Li X."/>
            <person name="Xing L."/>
            <person name="Huo D."/>
            <person name="Sun M."/>
            <person name="Wang L."/>
            <person name="Mercier A."/>
            <person name="Li F."/>
            <person name="Yang H."/>
            <person name="Xiang J."/>
        </authorList>
    </citation>
    <scope>NUCLEOTIDE SEQUENCE [LARGE SCALE GENOMIC DNA]</scope>
    <source>
        <strain evidence="2">Shaxun</strain>
        <tissue evidence="2">Muscle</tissue>
    </source>
</reference>
<evidence type="ECO:0000256" key="1">
    <source>
        <dbReference type="SAM" id="MobiDB-lite"/>
    </source>
</evidence>
<evidence type="ECO:0000313" key="2">
    <source>
        <dbReference type="EMBL" id="PIK59539.1"/>
    </source>
</evidence>